<protein>
    <recommendedName>
        <fullName evidence="1">GP-PDE domain-containing protein</fullName>
    </recommendedName>
</protein>
<dbReference type="SUPFAM" id="SSF51695">
    <property type="entry name" value="PLC-like phosphodiesterases"/>
    <property type="match status" value="1"/>
</dbReference>
<dbReference type="Pfam" id="PF03009">
    <property type="entry name" value="GDPD"/>
    <property type="match status" value="1"/>
</dbReference>
<dbReference type="EMBL" id="MPDK01000008">
    <property type="protein sequence ID" value="PWI57885.1"/>
    <property type="molecule type" value="Genomic_DNA"/>
</dbReference>
<keyword evidence="3" id="KW-1185">Reference proteome</keyword>
<accession>A0A2U3D9E3</accession>
<dbReference type="InterPro" id="IPR017946">
    <property type="entry name" value="PLC-like_Pdiesterase_TIM-brl"/>
</dbReference>
<dbReference type="GO" id="GO:0006629">
    <property type="term" value="P:lipid metabolic process"/>
    <property type="evidence" value="ECO:0007669"/>
    <property type="project" value="InterPro"/>
</dbReference>
<dbReference type="PANTHER" id="PTHR46211:SF14">
    <property type="entry name" value="GLYCEROPHOSPHODIESTER PHOSPHODIESTERASE"/>
    <property type="match status" value="1"/>
</dbReference>
<dbReference type="InterPro" id="IPR030395">
    <property type="entry name" value="GP_PDE_dom"/>
</dbReference>
<name>A0A2U3D9E3_SULT2</name>
<dbReference type="GO" id="GO:0008081">
    <property type="term" value="F:phosphoric diester hydrolase activity"/>
    <property type="evidence" value="ECO:0007669"/>
    <property type="project" value="InterPro"/>
</dbReference>
<dbReference type="PANTHER" id="PTHR46211">
    <property type="entry name" value="GLYCEROPHOSPHORYL DIESTER PHOSPHODIESTERASE"/>
    <property type="match status" value="1"/>
</dbReference>
<evidence type="ECO:0000259" key="1">
    <source>
        <dbReference type="PROSITE" id="PS51704"/>
    </source>
</evidence>
<organism evidence="2 3">
    <name type="scientific">Sulfoacidibacillus thermotolerans</name>
    <name type="common">Acidibacillus sulfuroxidans</name>
    <dbReference type="NCBI Taxonomy" id="1765684"/>
    <lineage>
        <taxon>Bacteria</taxon>
        <taxon>Bacillati</taxon>
        <taxon>Bacillota</taxon>
        <taxon>Bacilli</taxon>
        <taxon>Bacillales</taxon>
        <taxon>Alicyclobacillaceae</taxon>
        <taxon>Sulfoacidibacillus</taxon>
    </lineage>
</organism>
<dbReference type="Proteomes" id="UP000245380">
    <property type="component" value="Unassembled WGS sequence"/>
</dbReference>
<proteinExistence type="predicted"/>
<feature type="domain" description="GP-PDE" evidence="1">
    <location>
        <begin position="16"/>
        <end position="250"/>
    </location>
</feature>
<dbReference type="PROSITE" id="PS51704">
    <property type="entry name" value="GP_PDE"/>
    <property type="match status" value="1"/>
</dbReference>
<evidence type="ECO:0000313" key="3">
    <source>
        <dbReference type="Proteomes" id="UP000245380"/>
    </source>
</evidence>
<dbReference type="Gene3D" id="3.20.20.190">
    <property type="entry name" value="Phosphatidylinositol (PI) phosphodiesterase"/>
    <property type="match status" value="1"/>
</dbReference>
<comment type="caution">
    <text evidence="2">The sequence shown here is derived from an EMBL/GenBank/DDBJ whole genome shotgun (WGS) entry which is preliminary data.</text>
</comment>
<reference evidence="2 3" key="1">
    <citation type="submission" date="2016-11" db="EMBL/GenBank/DDBJ databases">
        <title>Comparative genomics of Acidibacillus ferroxidans species.</title>
        <authorList>
            <person name="Oliveira G."/>
            <person name="Nunes G."/>
            <person name="Oliveira R."/>
            <person name="Araujo F."/>
            <person name="Salim A."/>
            <person name="Scholte L."/>
            <person name="Morais D."/>
            <person name="Nancucheo I."/>
            <person name="Johnson D.B."/>
            <person name="Grail B."/>
            <person name="Bittencourt J."/>
            <person name="Valadares R."/>
        </authorList>
    </citation>
    <scope>NUCLEOTIDE SEQUENCE [LARGE SCALE GENOMIC DNA]</scope>
    <source>
        <strain evidence="2 3">Y002</strain>
    </source>
</reference>
<dbReference type="AlphaFoldDB" id="A0A2U3D9E3"/>
<sequence>MITVPTVRELFHNTSQIKIAHRGASANYPENTLPSFQGAIELGAQMIELDVHLTLDEELVIIHDATLDRTTDHTGEVAMLPWHTMAKADAGSWRGESFRHTPLPRLQDVLAWLPNDIMLNLELKGTPHTAARLAAHTLNALNQFHCEERVLLSSFNHELLATLRKLHSNIALGAIFYGRLWPPLALAKELDLFSLHAHVASIDDAWVQFVRSQNYEVIAWTLTTQKHVQVCKESGVKAFVVDDLSLLSVS</sequence>
<evidence type="ECO:0000313" key="2">
    <source>
        <dbReference type="EMBL" id="PWI57885.1"/>
    </source>
</evidence>
<gene>
    <name evidence="2" type="ORF">BM613_06505</name>
</gene>